<dbReference type="STRING" id="363999.A0A439D508"/>
<organism evidence="2 3">
    <name type="scientific">Xylaria grammica</name>
    <dbReference type="NCBI Taxonomy" id="363999"/>
    <lineage>
        <taxon>Eukaryota</taxon>
        <taxon>Fungi</taxon>
        <taxon>Dikarya</taxon>
        <taxon>Ascomycota</taxon>
        <taxon>Pezizomycotina</taxon>
        <taxon>Sordariomycetes</taxon>
        <taxon>Xylariomycetidae</taxon>
        <taxon>Xylariales</taxon>
        <taxon>Xylariaceae</taxon>
        <taxon>Xylaria</taxon>
    </lineage>
</organism>
<evidence type="ECO:0000313" key="2">
    <source>
        <dbReference type="EMBL" id="RWA09492.1"/>
    </source>
</evidence>
<evidence type="ECO:0008006" key="4">
    <source>
        <dbReference type="Google" id="ProtNLM"/>
    </source>
</evidence>
<proteinExistence type="predicted"/>
<dbReference type="EMBL" id="RYZI01000152">
    <property type="protein sequence ID" value="RWA09492.1"/>
    <property type="molecule type" value="Genomic_DNA"/>
</dbReference>
<dbReference type="SUPFAM" id="SSF52540">
    <property type="entry name" value="P-loop containing nucleoside triphosphate hydrolases"/>
    <property type="match status" value="1"/>
</dbReference>
<comment type="caution">
    <text evidence="2">The sequence shown here is derived from an EMBL/GenBank/DDBJ whole genome shotgun (WGS) entry which is preliminary data.</text>
</comment>
<evidence type="ECO:0000256" key="1">
    <source>
        <dbReference type="SAM" id="MobiDB-lite"/>
    </source>
</evidence>
<dbReference type="Gene3D" id="3.40.50.300">
    <property type="entry name" value="P-loop containing nucleotide triphosphate hydrolases"/>
    <property type="match status" value="1"/>
</dbReference>
<reference evidence="2 3" key="1">
    <citation type="submission" date="2018-12" db="EMBL/GenBank/DDBJ databases">
        <title>Draft genome sequence of Xylaria grammica IHI A82.</title>
        <authorList>
            <person name="Buettner E."/>
            <person name="Kellner H."/>
        </authorList>
    </citation>
    <scope>NUCLEOTIDE SEQUENCE [LARGE SCALE GENOMIC DNA]</scope>
    <source>
        <strain evidence="2 3">IHI A82</strain>
    </source>
</reference>
<name>A0A439D508_9PEZI</name>
<evidence type="ECO:0000313" key="3">
    <source>
        <dbReference type="Proteomes" id="UP000286045"/>
    </source>
</evidence>
<feature type="region of interest" description="Disordered" evidence="1">
    <location>
        <begin position="181"/>
        <end position="205"/>
    </location>
</feature>
<dbReference type="PANTHER" id="PTHR10285">
    <property type="entry name" value="URIDINE KINASE"/>
    <property type="match status" value="1"/>
</dbReference>
<sequence length="327" mass="36962">MAIHTEALDLAVSLVLPSIQEHQQAVRDQSDARRPFVLGLSGLQGSGKSTWATGLAKALSDCHHFKTAVLSLDDLYLPHAKLIQLRESNPGNSLYRNRGQPGTHDEALARKFFDHLYDGEDAALPSFDKSRFNGEGDRVPENEWQNIPSHPPLDIIIFEGWCIGFLPLSDPDLKVKWSAARKTTGGDDDDDTNRDDGDGGHEALPTAILGTHSFEDIELLNDNLRRYNEAFMGPRHFNYLIHLDTDRLANVYRWRMQQEDALRATKGAGQTDEEVIEFVRVYMPAYELYLERLRNEPFVPNKSVSGLRTQARIRLDDDRKVLSVTEL</sequence>
<dbReference type="AlphaFoldDB" id="A0A439D508"/>
<keyword evidence="3" id="KW-1185">Reference proteome</keyword>
<gene>
    <name evidence="2" type="ORF">EKO27_g5614</name>
</gene>
<protein>
    <recommendedName>
        <fullName evidence="4">Phosphoribulokinase/uridine kinase domain-containing protein</fullName>
    </recommendedName>
</protein>
<dbReference type="InterPro" id="IPR027417">
    <property type="entry name" value="P-loop_NTPase"/>
</dbReference>
<dbReference type="Proteomes" id="UP000286045">
    <property type="component" value="Unassembled WGS sequence"/>
</dbReference>
<accession>A0A439D508</accession>